<dbReference type="RefSeq" id="WP_177203511.1">
    <property type="nucleotide sequence ID" value="NZ_FOLH01000003.1"/>
</dbReference>
<dbReference type="CDD" id="cd07944">
    <property type="entry name" value="DRE_TIM_HOA_like"/>
    <property type="match status" value="1"/>
</dbReference>
<organism evidence="3 4">
    <name type="scientific">Marinospirillum celere</name>
    <dbReference type="NCBI Taxonomy" id="1122252"/>
    <lineage>
        <taxon>Bacteria</taxon>
        <taxon>Pseudomonadati</taxon>
        <taxon>Pseudomonadota</taxon>
        <taxon>Gammaproteobacteria</taxon>
        <taxon>Oceanospirillales</taxon>
        <taxon>Oceanospirillaceae</taxon>
        <taxon>Marinospirillum</taxon>
    </lineage>
</organism>
<name>A0A1I1GR18_9GAMM</name>
<dbReference type="InterPro" id="IPR050073">
    <property type="entry name" value="2-IPM_HCS-like"/>
</dbReference>
<protein>
    <submittedName>
        <fullName evidence="3">4-hydroxy 2-oxovalerate aldolase</fullName>
    </submittedName>
</protein>
<sequence length="540" mass="60059">MHPNNSITHLDCTLRDGGYYNAWDFSAELINDYLEAMHSAGIQVVELGFRSLENQGFKGACAYTRDDFIAQLNVPSDLALAVMINGKELATDDPAEQTQRLKALFPNAAAESPVQWVRFACHLHEFKQVLPATHWLKKQGYKVGFNLMQIADRSEEEITELAHLAAQYPLDVLYFADSMGSMTPEDTARIVGWLRKGWSGELGIHTHNNQGLALQNSLKALDAGVTWLDSTVTGMGRGPGNAKTEELAIELAKRTATKPQLTRLLSVIRRHFQPLQNKYGWGTNPYYYLAGLYGIHPTYIQEMLGDSRYDEEDILAVIEHLRVEGGKKFNLSALDAARHFYQGTPRGQWQPSNLFKGRSVLILGTGPGVAAHQQALESFIQRTRPLVVALNTQSALQNDLIDLRVACHPVRLLADCETHTRLPQPLATPISMLPEDVQASLQDKQIYDFGLAIQPNQFEFSENYCTCPSSLVIAYALGLATSGQSKNLLMAGFDGYGADDPRSKEMQHILDLYQQHPKSLPLTAVTPTRYALNTQSIYAL</sequence>
<dbReference type="PANTHER" id="PTHR10277">
    <property type="entry name" value="HOMOCITRATE SYNTHASE-RELATED"/>
    <property type="match status" value="1"/>
</dbReference>
<dbReference type="Gene3D" id="3.20.20.70">
    <property type="entry name" value="Aldolase class I"/>
    <property type="match status" value="1"/>
</dbReference>
<dbReference type="GO" id="GO:0003852">
    <property type="term" value="F:2-isopropylmalate synthase activity"/>
    <property type="evidence" value="ECO:0007669"/>
    <property type="project" value="TreeGrafter"/>
</dbReference>
<evidence type="ECO:0000259" key="2">
    <source>
        <dbReference type="PROSITE" id="PS50991"/>
    </source>
</evidence>
<dbReference type="Pfam" id="PF00682">
    <property type="entry name" value="HMGL-like"/>
    <property type="match status" value="1"/>
</dbReference>
<dbReference type="EMBL" id="FOLH01000003">
    <property type="protein sequence ID" value="SFC13915.1"/>
    <property type="molecule type" value="Genomic_DNA"/>
</dbReference>
<dbReference type="PROSITE" id="PS50991">
    <property type="entry name" value="PYR_CT"/>
    <property type="match status" value="1"/>
</dbReference>
<dbReference type="STRING" id="1122252.SAMN05660443_1577"/>
<dbReference type="InterPro" id="IPR013785">
    <property type="entry name" value="Aldolase_TIM"/>
</dbReference>
<evidence type="ECO:0000256" key="1">
    <source>
        <dbReference type="ARBA" id="ARBA00023211"/>
    </source>
</evidence>
<dbReference type="Proteomes" id="UP000199058">
    <property type="component" value="Unassembled WGS sequence"/>
</dbReference>
<dbReference type="AlphaFoldDB" id="A0A1I1GR18"/>
<accession>A0A1I1GR18</accession>
<gene>
    <name evidence="3" type="ORF">SAMN05660443_1577</name>
</gene>
<dbReference type="PANTHER" id="PTHR10277:SF9">
    <property type="entry name" value="2-ISOPROPYLMALATE SYNTHASE 1, CHLOROPLASTIC-RELATED"/>
    <property type="match status" value="1"/>
</dbReference>
<proteinExistence type="predicted"/>
<feature type="domain" description="Pyruvate carboxyltransferase" evidence="2">
    <location>
        <begin position="7"/>
        <end position="265"/>
    </location>
</feature>
<evidence type="ECO:0000313" key="4">
    <source>
        <dbReference type="Proteomes" id="UP000199058"/>
    </source>
</evidence>
<dbReference type="SUPFAM" id="SSF51569">
    <property type="entry name" value="Aldolase"/>
    <property type="match status" value="1"/>
</dbReference>
<dbReference type="InterPro" id="IPR000891">
    <property type="entry name" value="PYR_CT"/>
</dbReference>
<reference evidence="3 4" key="1">
    <citation type="submission" date="2016-10" db="EMBL/GenBank/DDBJ databases">
        <authorList>
            <person name="de Groot N.N."/>
        </authorList>
    </citation>
    <scope>NUCLEOTIDE SEQUENCE [LARGE SCALE GENOMIC DNA]</scope>
    <source>
        <strain evidence="3 4">DSM 18438</strain>
    </source>
</reference>
<keyword evidence="4" id="KW-1185">Reference proteome</keyword>
<keyword evidence="1" id="KW-0464">Manganese</keyword>
<evidence type="ECO:0000313" key="3">
    <source>
        <dbReference type="EMBL" id="SFC13915.1"/>
    </source>
</evidence>
<dbReference type="GO" id="GO:0009098">
    <property type="term" value="P:L-leucine biosynthetic process"/>
    <property type="evidence" value="ECO:0007669"/>
    <property type="project" value="TreeGrafter"/>
</dbReference>